<proteinExistence type="predicted"/>
<dbReference type="AlphaFoldDB" id="Q69TZ7"/>
<sequence length="81" mass="9222">MTATGPRAGLQLRFHVRRWAKRHRTTPGLFSPSTRCWLLEMVLPLNKKLPLNSMICDLTEDVAPVRPPGNEPMTQIRLSKS</sequence>
<evidence type="ECO:0000313" key="2">
    <source>
        <dbReference type="Proteomes" id="UP000000763"/>
    </source>
</evidence>
<reference evidence="2" key="2">
    <citation type="journal article" date="2008" name="Nucleic Acids Res.">
        <title>The rice annotation project database (RAP-DB): 2008 update.</title>
        <authorList>
            <consortium name="The rice annotation project (RAP)"/>
        </authorList>
    </citation>
    <scope>GENOME REANNOTATION</scope>
    <source>
        <strain evidence="2">cv. Nipponbare</strain>
    </source>
</reference>
<reference evidence="2" key="1">
    <citation type="journal article" date="2005" name="Nature">
        <title>The map-based sequence of the rice genome.</title>
        <authorList>
            <consortium name="International rice genome sequencing project (IRGSP)"/>
            <person name="Matsumoto T."/>
            <person name="Wu J."/>
            <person name="Kanamori H."/>
            <person name="Katayose Y."/>
            <person name="Fujisawa M."/>
            <person name="Namiki N."/>
            <person name="Mizuno H."/>
            <person name="Yamamoto K."/>
            <person name="Antonio B.A."/>
            <person name="Baba T."/>
            <person name="Sakata K."/>
            <person name="Nagamura Y."/>
            <person name="Aoki H."/>
            <person name="Arikawa K."/>
            <person name="Arita K."/>
            <person name="Bito T."/>
            <person name="Chiden Y."/>
            <person name="Fujitsuka N."/>
            <person name="Fukunaka R."/>
            <person name="Hamada M."/>
            <person name="Harada C."/>
            <person name="Hayashi A."/>
            <person name="Hijishita S."/>
            <person name="Honda M."/>
            <person name="Hosokawa S."/>
            <person name="Ichikawa Y."/>
            <person name="Idonuma A."/>
            <person name="Iijima M."/>
            <person name="Ikeda M."/>
            <person name="Ikeno M."/>
            <person name="Ito K."/>
            <person name="Ito S."/>
            <person name="Ito T."/>
            <person name="Ito Y."/>
            <person name="Ito Y."/>
            <person name="Iwabuchi A."/>
            <person name="Kamiya K."/>
            <person name="Karasawa W."/>
            <person name="Kurita K."/>
            <person name="Katagiri S."/>
            <person name="Kikuta A."/>
            <person name="Kobayashi H."/>
            <person name="Kobayashi N."/>
            <person name="Machita K."/>
            <person name="Maehara T."/>
            <person name="Masukawa M."/>
            <person name="Mizubayashi T."/>
            <person name="Mukai Y."/>
            <person name="Nagasaki H."/>
            <person name="Nagata Y."/>
            <person name="Naito S."/>
            <person name="Nakashima M."/>
            <person name="Nakama Y."/>
            <person name="Nakamichi Y."/>
            <person name="Nakamura M."/>
            <person name="Meguro A."/>
            <person name="Negishi M."/>
            <person name="Ohta I."/>
            <person name="Ohta T."/>
            <person name="Okamoto M."/>
            <person name="Ono N."/>
            <person name="Saji S."/>
            <person name="Sakaguchi M."/>
            <person name="Sakai K."/>
            <person name="Shibata M."/>
            <person name="Shimokawa T."/>
            <person name="Song J."/>
            <person name="Takazaki Y."/>
            <person name="Terasawa K."/>
            <person name="Tsugane M."/>
            <person name="Tsuji K."/>
            <person name="Ueda S."/>
            <person name="Waki K."/>
            <person name="Yamagata H."/>
            <person name="Yamamoto M."/>
            <person name="Yamamoto S."/>
            <person name="Yamane H."/>
            <person name="Yoshiki S."/>
            <person name="Yoshihara R."/>
            <person name="Yukawa K."/>
            <person name="Zhong H."/>
            <person name="Yano M."/>
            <person name="Yuan Q."/>
            <person name="Ouyang S."/>
            <person name="Liu J."/>
            <person name="Jones K.M."/>
            <person name="Gansberger K."/>
            <person name="Moffat K."/>
            <person name="Hill J."/>
            <person name="Bera J."/>
            <person name="Fadrosh D."/>
            <person name="Jin S."/>
            <person name="Johri S."/>
            <person name="Kim M."/>
            <person name="Overton L."/>
            <person name="Reardon M."/>
            <person name="Tsitrin T."/>
            <person name="Vuong H."/>
            <person name="Weaver B."/>
            <person name="Ciecko A."/>
            <person name="Tallon L."/>
            <person name="Jackson J."/>
            <person name="Pai G."/>
            <person name="Aken S.V."/>
            <person name="Utterback T."/>
            <person name="Reidmuller S."/>
            <person name="Feldblyum T."/>
            <person name="Hsiao J."/>
            <person name="Zismann V."/>
            <person name="Iobst S."/>
            <person name="de Vazeille A.R."/>
            <person name="Buell C.R."/>
            <person name="Ying K."/>
            <person name="Li Y."/>
            <person name="Lu T."/>
            <person name="Huang Y."/>
            <person name="Zhao Q."/>
            <person name="Feng Q."/>
            <person name="Zhang L."/>
            <person name="Zhu J."/>
            <person name="Weng Q."/>
            <person name="Mu J."/>
            <person name="Lu Y."/>
            <person name="Fan D."/>
            <person name="Liu Y."/>
            <person name="Guan J."/>
            <person name="Zhang Y."/>
            <person name="Yu S."/>
            <person name="Liu X."/>
            <person name="Zhang Y."/>
            <person name="Hong G."/>
            <person name="Han B."/>
            <person name="Choisne N."/>
            <person name="Demange N."/>
            <person name="Orjeda G."/>
            <person name="Samain S."/>
            <person name="Cattolico L."/>
            <person name="Pelletier E."/>
            <person name="Couloux A."/>
            <person name="Segurens B."/>
            <person name="Wincker P."/>
            <person name="D'Hont A."/>
            <person name="Scarpelli C."/>
            <person name="Weissenbach J."/>
            <person name="Salanoubat M."/>
            <person name="Quetier F."/>
            <person name="Yu Y."/>
            <person name="Kim H.R."/>
            <person name="Rambo T."/>
            <person name="Currie J."/>
            <person name="Collura K."/>
            <person name="Luo M."/>
            <person name="Yang T."/>
            <person name="Ammiraju J.S.S."/>
            <person name="Engler F."/>
            <person name="Soderlund C."/>
            <person name="Wing R.A."/>
            <person name="Palmer L.E."/>
            <person name="de la Bastide M."/>
            <person name="Spiegel L."/>
            <person name="Nascimento L."/>
            <person name="Zutavern T."/>
            <person name="O'Shaughnessy A."/>
            <person name="Dike S."/>
            <person name="Dedhia N."/>
            <person name="Preston R."/>
            <person name="Balija V."/>
            <person name="McCombie W.R."/>
            <person name="Chow T."/>
            <person name="Chen H."/>
            <person name="Chung M."/>
            <person name="Chen C."/>
            <person name="Shaw J."/>
            <person name="Wu H."/>
            <person name="Hsiao K."/>
            <person name="Chao Y."/>
            <person name="Chu M."/>
            <person name="Cheng C."/>
            <person name="Hour A."/>
            <person name="Lee P."/>
            <person name="Lin S."/>
            <person name="Lin Y."/>
            <person name="Liou J."/>
            <person name="Liu S."/>
            <person name="Hsing Y."/>
            <person name="Raghuvanshi S."/>
            <person name="Mohanty A."/>
            <person name="Bharti A.K."/>
            <person name="Gaur A."/>
            <person name="Gupta V."/>
            <person name="Kumar D."/>
            <person name="Ravi V."/>
            <person name="Vij S."/>
            <person name="Kapur A."/>
            <person name="Khurana P."/>
            <person name="Khurana P."/>
            <person name="Khurana J.P."/>
            <person name="Tyagi A.K."/>
            <person name="Gaikwad K."/>
            <person name="Singh A."/>
            <person name="Dalal V."/>
            <person name="Srivastava S."/>
            <person name="Dixit A."/>
            <person name="Pal A.K."/>
            <person name="Ghazi I.A."/>
            <person name="Yadav M."/>
            <person name="Pandit A."/>
            <person name="Bhargava A."/>
            <person name="Sureshbabu K."/>
            <person name="Batra K."/>
            <person name="Sharma T.R."/>
            <person name="Mohapatra T."/>
            <person name="Singh N.K."/>
            <person name="Messing J."/>
            <person name="Nelson A.B."/>
            <person name="Fuks G."/>
            <person name="Kavchok S."/>
            <person name="Keizer G."/>
            <person name="Linton E."/>
            <person name="Llaca V."/>
            <person name="Song R."/>
            <person name="Tanyolac B."/>
            <person name="Young S."/>
            <person name="Ho-Il K."/>
            <person name="Hahn J.H."/>
            <person name="Sangsakoo G."/>
            <person name="Vanavichit A."/>
            <person name="de Mattos Luiz.A.T."/>
            <person name="Zimmer P.D."/>
            <person name="Malone G."/>
            <person name="Dellagostin O."/>
            <person name="de Oliveira A.C."/>
            <person name="Bevan M."/>
            <person name="Bancroft I."/>
            <person name="Minx P."/>
            <person name="Cordum H."/>
            <person name="Wilson R."/>
            <person name="Cheng Z."/>
            <person name="Jin W."/>
            <person name="Jiang J."/>
            <person name="Leong S.A."/>
            <person name="Iwama H."/>
            <person name="Gojobori T."/>
            <person name="Itoh T."/>
            <person name="Niimura Y."/>
            <person name="Fujii Y."/>
            <person name="Habara T."/>
            <person name="Sakai H."/>
            <person name="Sato Y."/>
            <person name="Wilson G."/>
            <person name="Kumar K."/>
            <person name="McCouch S."/>
            <person name="Juretic N."/>
            <person name="Hoen D."/>
            <person name="Wright S."/>
            <person name="Bruskiewich R."/>
            <person name="Bureau T."/>
            <person name="Miyao A."/>
            <person name="Hirochika H."/>
            <person name="Nishikawa T."/>
            <person name="Kadowaki K."/>
            <person name="Sugiura M."/>
            <person name="Burr B."/>
            <person name="Sasaki T."/>
        </authorList>
    </citation>
    <scope>NUCLEOTIDE SEQUENCE [LARGE SCALE GENOMIC DNA]</scope>
    <source>
        <strain evidence="2">cv. Nipponbare</strain>
    </source>
</reference>
<dbReference type="EMBL" id="AP004680">
    <property type="protein sequence ID" value="BAD35680.1"/>
    <property type="molecule type" value="Genomic_DNA"/>
</dbReference>
<organism evidence="1 2">
    <name type="scientific">Oryza sativa subsp. japonica</name>
    <name type="common">Rice</name>
    <dbReference type="NCBI Taxonomy" id="39947"/>
    <lineage>
        <taxon>Eukaryota</taxon>
        <taxon>Viridiplantae</taxon>
        <taxon>Streptophyta</taxon>
        <taxon>Embryophyta</taxon>
        <taxon>Tracheophyta</taxon>
        <taxon>Spermatophyta</taxon>
        <taxon>Magnoliopsida</taxon>
        <taxon>Liliopsida</taxon>
        <taxon>Poales</taxon>
        <taxon>Poaceae</taxon>
        <taxon>BOP clade</taxon>
        <taxon>Oryzoideae</taxon>
        <taxon>Oryzeae</taxon>
        <taxon>Oryzinae</taxon>
        <taxon>Oryza</taxon>
        <taxon>Oryza sativa</taxon>
    </lineage>
</organism>
<name>Q69TZ7_ORYSJ</name>
<gene>
    <name evidence="1" type="primary">OSJNBa0029G06.15</name>
</gene>
<evidence type="ECO:0000313" key="1">
    <source>
        <dbReference type="EMBL" id="BAD35680.1"/>
    </source>
</evidence>
<dbReference type="Proteomes" id="UP000000763">
    <property type="component" value="Chromosome 6"/>
</dbReference>
<protein>
    <submittedName>
        <fullName evidence="1">Uncharacterized protein</fullName>
    </submittedName>
</protein>
<accession>Q69TZ7</accession>